<keyword evidence="5" id="KW-0479">Metal-binding</keyword>
<keyword evidence="3" id="KW-0515">Mutator protein</keyword>
<comment type="similarity">
    <text evidence="2">Belongs to the Nudix hydrolase family.</text>
</comment>
<keyword evidence="6" id="KW-0227">DNA damage</keyword>
<evidence type="ECO:0000256" key="10">
    <source>
        <dbReference type="ARBA" id="ARBA00035861"/>
    </source>
</evidence>
<dbReference type="InterPro" id="IPR000086">
    <property type="entry name" value="NUDIX_hydrolase_dom"/>
</dbReference>
<dbReference type="EC" id="3.6.1.55" evidence="11"/>
<dbReference type="EMBL" id="JAVDUJ010000001">
    <property type="protein sequence ID" value="MDR6940113.1"/>
    <property type="molecule type" value="Genomic_DNA"/>
</dbReference>
<evidence type="ECO:0000256" key="11">
    <source>
        <dbReference type="ARBA" id="ARBA00038905"/>
    </source>
</evidence>
<dbReference type="GO" id="GO:0035539">
    <property type="term" value="F:8-oxo-7,8-dihydrodeoxyguanosine triphosphate pyrophosphatase activity"/>
    <property type="evidence" value="ECO:0007669"/>
    <property type="project" value="UniProtKB-EC"/>
</dbReference>
<dbReference type="CDD" id="cd03425">
    <property type="entry name" value="NUDIX_MutT_NudA_like"/>
    <property type="match status" value="1"/>
</dbReference>
<dbReference type="RefSeq" id="WP_309957346.1">
    <property type="nucleotide sequence ID" value="NZ_JAVDUJ010000001.1"/>
</dbReference>
<dbReference type="PROSITE" id="PS51462">
    <property type="entry name" value="NUDIX"/>
    <property type="match status" value="1"/>
</dbReference>
<keyword evidence="7 13" id="KW-0378">Hydrolase</keyword>
<dbReference type="InterPro" id="IPR047127">
    <property type="entry name" value="MutT-like"/>
</dbReference>
<evidence type="ECO:0000256" key="4">
    <source>
        <dbReference type="ARBA" id="ARBA00022705"/>
    </source>
</evidence>
<comment type="catalytic activity">
    <reaction evidence="10">
        <text>8-oxo-dGTP + H2O = 8-oxo-dGMP + diphosphate + H(+)</text>
        <dbReference type="Rhea" id="RHEA:31575"/>
        <dbReference type="ChEBI" id="CHEBI:15377"/>
        <dbReference type="ChEBI" id="CHEBI:15378"/>
        <dbReference type="ChEBI" id="CHEBI:33019"/>
        <dbReference type="ChEBI" id="CHEBI:63224"/>
        <dbReference type="ChEBI" id="CHEBI:77896"/>
        <dbReference type="EC" id="3.6.1.55"/>
    </reaction>
</comment>
<evidence type="ECO:0000256" key="9">
    <source>
        <dbReference type="ARBA" id="ARBA00023204"/>
    </source>
</evidence>
<dbReference type="PRINTS" id="PR00502">
    <property type="entry name" value="NUDIXFAMILY"/>
</dbReference>
<comment type="cofactor">
    <cofactor evidence="1">
        <name>Mg(2+)</name>
        <dbReference type="ChEBI" id="CHEBI:18420"/>
    </cofactor>
</comment>
<feature type="domain" description="Nudix hydrolase" evidence="12">
    <location>
        <begin position="13"/>
        <end position="142"/>
    </location>
</feature>
<keyword evidence="9" id="KW-0234">DNA repair</keyword>
<evidence type="ECO:0000259" key="12">
    <source>
        <dbReference type="PROSITE" id="PS51462"/>
    </source>
</evidence>
<dbReference type="PANTHER" id="PTHR47707">
    <property type="entry name" value="8-OXO-DGTP DIPHOSPHATASE"/>
    <property type="match status" value="1"/>
</dbReference>
<dbReference type="Gene3D" id="3.90.79.10">
    <property type="entry name" value="Nucleoside Triphosphate Pyrophosphohydrolase"/>
    <property type="match status" value="1"/>
</dbReference>
<name>A0ABU1T413_9ACTO</name>
<evidence type="ECO:0000313" key="14">
    <source>
        <dbReference type="Proteomes" id="UP001266099"/>
    </source>
</evidence>
<evidence type="ECO:0000256" key="2">
    <source>
        <dbReference type="ARBA" id="ARBA00005582"/>
    </source>
</evidence>
<evidence type="ECO:0000256" key="7">
    <source>
        <dbReference type="ARBA" id="ARBA00022801"/>
    </source>
</evidence>
<keyword evidence="14" id="KW-1185">Reference proteome</keyword>
<evidence type="ECO:0000256" key="8">
    <source>
        <dbReference type="ARBA" id="ARBA00022842"/>
    </source>
</evidence>
<dbReference type="InterPro" id="IPR020476">
    <property type="entry name" value="Nudix_hydrolase"/>
</dbReference>
<dbReference type="Pfam" id="PF00293">
    <property type="entry name" value="NUDIX"/>
    <property type="match status" value="1"/>
</dbReference>
<evidence type="ECO:0000256" key="1">
    <source>
        <dbReference type="ARBA" id="ARBA00001946"/>
    </source>
</evidence>
<proteinExistence type="inferred from homology"/>
<accession>A0ABU1T413</accession>
<organism evidence="13 14">
    <name type="scientific">Arcanobacterium hippocoleae</name>
    <dbReference type="NCBI Taxonomy" id="149017"/>
    <lineage>
        <taxon>Bacteria</taxon>
        <taxon>Bacillati</taxon>
        <taxon>Actinomycetota</taxon>
        <taxon>Actinomycetes</taxon>
        <taxon>Actinomycetales</taxon>
        <taxon>Actinomycetaceae</taxon>
        <taxon>Arcanobacterium</taxon>
    </lineage>
</organism>
<dbReference type="PANTHER" id="PTHR47707:SF1">
    <property type="entry name" value="NUDIX HYDROLASE FAMILY PROTEIN"/>
    <property type="match status" value="1"/>
</dbReference>
<evidence type="ECO:0000256" key="5">
    <source>
        <dbReference type="ARBA" id="ARBA00022723"/>
    </source>
</evidence>
<comment type="caution">
    <text evidence="13">The sequence shown here is derived from an EMBL/GenBank/DDBJ whole genome shotgun (WGS) entry which is preliminary data.</text>
</comment>
<gene>
    <name evidence="13" type="ORF">J2S36_001656</name>
</gene>
<keyword evidence="8" id="KW-0460">Magnesium</keyword>
<evidence type="ECO:0000256" key="3">
    <source>
        <dbReference type="ARBA" id="ARBA00022457"/>
    </source>
</evidence>
<evidence type="ECO:0000313" key="13">
    <source>
        <dbReference type="EMBL" id="MDR6940113.1"/>
    </source>
</evidence>
<dbReference type="Proteomes" id="UP001266099">
    <property type="component" value="Unassembled WGS sequence"/>
</dbReference>
<keyword evidence="4" id="KW-0235">DNA replication</keyword>
<dbReference type="InterPro" id="IPR015797">
    <property type="entry name" value="NUDIX_hydrolase-like_dom_sf"/>
</dbReference>
<reference evidence="13 14" key="1">
    <citation type="submission" date="2023-07" db="EMBL/GenBank/DDBJ databases">
        <title>Sequencing the genomes of 1000 actinobacteria strains.</title>
        <authorList>
            <person name="Klenk H.-P."/>
        </authorList>
    </citation>
    <scope>NUCLEOTIDE SEQUENCE [LARGE SCALE GENOMIC DNA]</scope>
    <source>
        <strain evidence="13 14">DSM 15539</strain>
    </source>
</reference>
<protein>
    <recommendedName>
        <fullName evidence="11">8-oxo-dGTP diphosphatase</fullName>
        <ecNumber evidence="11">3.6.1.55</ecNumber>
    </recommendedName>
</protein>
<evidence type="ECO:0000256" key="6">
    <source>
        <dbReference type="ARBA" id="ARBA00022763"/>
    </source>
</evidence>
<sequence>MKEIKKSEQKEVKQQIHVVGAVFVQDQRVLAAQRGAGRSLAGFWEFPGGKIEAGETGPQALARELREELCIEARVGEFVARSVYEYDFGTVTLDAYFCEIPGAQLKLTEHQEIRWLNVAELFSVEWAPADVPIIAELARLLLD</sequence>
<dbReference type="SUPFAM" id="SSF55811">
    <property type="entry name" value="Nudix"/>
    <property type="match status" value="1"/>
</dbReference>